<evidence type="ECO:0000256" key="5">
    <source>
        <dbReference type="ARBA" id="ARBA00023136"/>
    </source>
</evidence>
<dbReference type="Proteomes" id="UP000677082">
    <property type="component" value="Unassembled WGS sequence"/>
</dbReference>
<reference evidence="7 8" key="1">
    <citation type="submission" date="2021-03" db="EMBL/GenBank/DDBJ databases">
        <title>Whole genome shotgun sequence of Actinoplanes toevensis NBRC 105298.</title>
        <authorList>
            <person name="Komaki H."/>
            <person name="Tamura T."/>
        </authorList>
    </citation>
    <scope>NUCLEOTIDE SEQUENCE [LARGE SCALE GENOMIC DNA]</scope>
    <source>
        <strain evidence="7 8">NBRC 105298</strain>
    </source>
</reference>
<dbReference type="InterPro" id="IPR036259">
    <property type="entry name" value="MFS_trans_sf"/>
</dbReference>
<organism evidence="7 8">
    <name type="scientific">Paractinoplanes toevensis</name>
    <dbReference type="NCBI Taxonomy" id="571911"/>
    <lineage>
        <taxon>Bacteria</taxon>
        <taxon>Bacillati</taxon>
        <taxon>Actinomycetota</taxon>
        <taxon>Actinomycetes</taxon>
        <taxon>Micromonosporales</taxon>
        <taxon>Micromonosporaceae</taxon>
        <taxon>Paractinoplanes</taxon>
    </lineage>
</organism>
<dbReference type="GO" id="GO:0005886">
    <property type="term" value="C:plasma membrane"/>
    <property type="evidence" value="ECO:0007669"/>
    <property type="project" value="UniProtKB-SubCell"/>
</dbReference>
<keyword evidence="4 6" id="KW-1133">Transmembrane helix</keyword>
<accession>A0A919TFQ6</accession>
<dbReference type="PANTHER" id="PTHR23513">
    <property type="entry name" value="INTEGRAL MEMBRANE EFFLUX PROTEIN-RELATED"/>
    <property type="match status" value="1"/>
</dbReference>
<dbReference type="CDD" id="cd06173">
    <property type="entry name" value="MFS_MefA_like"/>
    <property type="match status" value="1"/>
</dbReference>
<dbReference type="AlphaFoldDB" id="A0A919TFQ6"/>
<feature type="transmembrane region" description="Helical" evidence="6">
    <location>
        <begin position="69"/>
        <end position="87"/>
    </location>
</feature>
<evidence type="ECO:0000256" key="1">
    <source>
        <dbReference type="ARBA" id="ARBA00004651"/>
    </source>
</evidence>
<dbReference type="PANTHER" id="PTHR23513:SF6">
    <property type="entry name" value="MAJOR FACILITATOR SUPERFAMILY ASSOCIATED DOMAIN-CONTAINING PROTEIN"/>
    <property type="match status" value="1"/>
</dbReference>
<protein>
    <submittedName>
        <fullName evidence="7">MFS transporter</fullName>
    </submittedName>
</protein>
<comment type="caution">
    <text evidence="7">The sequence shown here is derived from an EMBL/GenBank/DDBJ whole genome shotgun (WGS) entry which is preliminary data.</text>
</comment>
<evidence type="ECO:0000256" key="6">
    <source>
        <dbReference type="SAM" id="Phobius"/>
    </source>
</evidence>
<feature type="transmembrane region" description="Helical" evidence="6">
    <location>
        <begin position="286"/>
        <end position="304"/>
    </location>
</feature>
<keyword evidence="3 6" id="KW-0812">Transmembrane</keyword>
<dbReference type="EMBL" id="BOQN01000083">
    <property type="protein sequence ID" value="GIM94522.1"/>
    <property type="molecule type" value="Genomic_DNA"/>
</dbReference>
<keyword evidence="2" id="KW-1003">Cell membrane</keyword>
<dbReference type="Gene3D" id="1.20.1250.20">
    <property type="entry name" value="MFS general substrate transporter like domains"/>
    <property type="match status" value="1"/>
</dbReference>
<dbReference type="InterPro" id="IPR011701">
    <property type="entry name" value="MFS"/>
</dbReference>
<evidence type="ECO:0000313" key="8">
    <source>
        <dbReference type="Proteomes" id="UP000677082"/>
    </source>
</evidence>
<evidence type="ECO:0000256" key="4">
    <source>
        <dbReference type="ARBA" id="ARBA00022989"/>
    </source>
</evidence>
<feature type="transmembrane region" description="Helical" evidence="6">
    <location>
        <begin position="223"/>
        <end position="246"/>
    </location>
</feature>
<proteinExistence type="predicted"/>
<evidence type="ECO:0000256" key="3">
    <source>
        <dbReference type="ARBA" id="ARBA00022692"/>
    </source>
</evidence>
<gene>
    <name evidence="7" type="ORF">Ato02nite_063150</name>
</gene>
<feature type="transmembrane region" description="Helical" evidence="6">
    <location>
        <begin position="258"/>
        <end position="279"/>
    </location>
</feature>
<dbReference type="Pfam" id="PF07690">
    <property type="entry name" value="MFS_1"/>
    <property type="match status" value="1"/>
</dbReference>
<keyword evidence="5 6" id="KW-0472">Membrane</keyword>
<comment type="subcellular location">
    <subcellularLocation>
        <location evidence="1">Cell membrane</location>
        <topology evidence="1">Multi-pass membrane protein</topology>
    </subcellularLocation>
</comment>
<keyword evidence="8" id="KW-1185">Reference proteome</keyword>
<feature type="transmembrane region" description="Helical" evidence="6">
    <location>
        <begin position="38"/>
        <end position="57"/>
    </location>
</feature>
<feature type="transmembrane region" description="Helical" evidence="6">
    <location>
        <begin position="310"/>
        <end position="332"/>
    </location>
</feature>
<evidence type="ECO:0000313" key="7">
    <source>
        <dbReference type="EMBL" id="GIM94522.1"/>
    </source>
</evidence>
<dbReference type="GO" id="GO:0022857">
    <property type="term" value="F:transmembrane transporter activity"/>
    <property type="evidence" value="ECO:0007669"/>
    <property type="project" value="InterPro"/>
</dbReference>
<evidence type="ECO:0000256" key="2">
    <source>
        <dbReference type="ARBA" id="ARBA00022475"/>
    </source>
</evidence>
<feature type="transmembrane region" description="Helical" evidence="6">
    <location>
        <begin position="372"/>
        <end position="393"/>
    </location>
</feature>
<sequence>MRRNAVLFVVISLVSGFGSTAMTLSAGIWVFDLTGSPGIAALTGLCIYAPTLAAPWLGALVDRLPRRPLMIWTDLLLAAIMLTLLTVSAARDAWLIYAVLLARGVSYVLIDAGETAILPSALPPDRLGDVNGWRTSAQEGMKLVAPLAGAGLYAWTGPTPVVLLAAAMPLLTAACYALLRLNLPTTANATDVASTQESAPTRGRPGQVRDGLRALFGNPAVRVPVLVAAVAIGLSGLTNAGVIAQVTQGLHLPATRLGFLSTAQGAGSIVSGLVAGRLLARRGPAAIAALGALVFGAGCVASAMPWWPSMIAGSALAGIGLVWALIAGMTVVQTETPDHLLGRVGATSTTVMFGPVAVAIPLGAVAVQLGPAAPLLIAAALTAPIAVLTLAGARRHSAAVTAA</sequence>
<dbReference type="RefSeq" id="WP_213010297.1">
    <property type="nucleotide sequence ID" value="NZ_BOQN01000083.1"/>
</dbReference>
<feature type="transmembrane region" description="Helical" evidence="6">
    <location>
        <begin position="161"/>
        <end position="179"/>
    </location>
</feature>
<feature type="transmembrane region" description="Helical" evidence="6">
    <location>
        <begin position="344"/>
        <end position="366"/>
    </location>
</feature>
<dbReference type="SUPFAM" id="SSF103473">
    <property type="entry name" value="MFS general substrate transporter"/>
    <property type="match status" value="1"/>
</dbReference>
<feature type="transmembrane region" description="Helical" evidence="6">
    <location>
        <begin position="6"/>
        <end position="31"/>
    </location>
</feature>
<name>A0A919TFQ6_9ACTN</name>